<sequence>MISLNNCTFKFANTKPGESYWASFDEKRFLKGYNFNVYKGILNGNGPKSGSRCVVKAFRKCKGTENLCRCEVKKANQAKTFAINFNEQMRNNNIRVKFSELFWAEMDEVSIINKLSLSRSRKLSASDIVLVEEDLRIDEEQYKRRRELIQFINSRGKSVKCVAKDLEAFAHFTYHHSNGQLIVCDLVGVQDDEGFFLKTPHIHSRNQEYGNRDMGIRGILDVFSNHVCNDICKNMVKPNEIIDNFSAANRDYMPVESGTGMRDSVANGLYQEQDRRMSQDFGNNNGSPLENPESAFFSTSQESCPEITMRQLSSSPHGSSNTFGCREPSAPLVEDYRQDLFHSTITPSNNVHVANWLTQEVQQNNFITRMRSQPVLHPTVADTLSCQMDMCNPRESRKESISSSTNDDLDAHSACTNEPVINYAGINYAARTNCDTNRWNSGRSSGLGSSNVSTTSYMSSRPIDVPDYTGNNNSSFQYGFRLRDLPAYSLSFTDTRIIRPRAVTNSSLSPDSPLFRTPDGLATYLRAVDCCNGKILDSPPSYEESLSDNVLESSYFIITLQKENVP</sequence>
<evidence type="ECO:0000256" key="2">
    <source>
        <dbReference type="ARBA" id="ARBA00022679"/>
    </source>
</evidence>
<dbReference type="PANTHER" id="PTHR45992">
    <property type="entry name" value="EUKARYOTIC ELONGATION FACTOR 2 KINASE-RELATED"/>
    <property type="match status" value="1"/>
</dbReference>
<dbReference type="GO" id="GO:0005524">
    <property type="term" value="F:ATP binding"/>
    <property type="evidence" value="ECO:0007669"/>
    <property type="project" value="UniProtKB-KW"/>
</dbReference>
<keyword evidence="4" id="KW-0418">Kinase</keyword>
<dbReference type="InterPro" id="IPR051852">
    <property type="entry name" value="Alpha-type_PK"/>
</dbReference>
<keyword evidence="2" id="KW-0808">Transferase</keyword>
<keyword evidence="1" id="KW-0723">Serine/threonine-protein kinase</keyword>
<dbReference type="PANTHER" id="PTHR45992:SF11">
    <property type="entry name" value="ALPHA-TYPE PROTEIN KINASE DOMAIN-CONTAINING PROTEIN"/>
    <property type="match status" value="1"/>
</dbReference>
<dbReference type="Gene3D" id="3.20.200.10">
    <property type="entry name" value="MHCK/EF2 kinase"/>
    <property type="match status" value="1"/>
</dbReference>
<keyword evidence="5" id="KW-0067">ATP-binding</keyword>
<dbReference type="GO" id="GO:0004674">
    <property type="term" value="F:protein serine/threonine kinase activity"/>
    <property type="evidence" value="ECO:0007669"/>
    <property type="project" value="UniProtKB-KW"/>
</dbReference>
<name>A0A0B6ZGK1_9EUPU</name>
<dbReference type="SMART" id="SM00811">
    <property type="entry name" value="Alpha_kinase"/>
    <property type="match status" value="1"/>
</dbReference>
<dbReference type="CDD" id="cd04515">
    <property type="entry name" value="Alpha_kinase"/>
    <property type="match status" value="1"/>
</dbReference>
<keyword evidence="3" id="KW-0547">Nucleotide-binding</keyword>
<organism evidence="7">
    <name type="scientific">Arion vulgaris</name>
    <dbReference type="NCBI Taxonomy" id="1028688"/>
    <lineage>
        <taxon>Eukaryota</taxon>
        <taxon>Metazoa</taxon>
        <taxon>Spiralia</taxon>
        <taxon>Lophotrochozoa</taxon>
        <taxon>Mollusca</taxon>
        <taxon>Gastropoda</taxon>
        <taxon>Heterobranchia</taxon>
        <taxon>Euthyneura</taxon>
        <taxon>Panpulmonata</taxon>
        <taxon>Eupulmonata</taxon>
        <taxon>Stylommatophora</taxon>
        <taxon>Helicina</taxon>
        <taxon>Arionoidea</taxon>
        <taxon>Arionidae</taxon>
        <taxon>Arion</taxon>
    </lineage>
</organism>
<dbReference type="EMBL" id="HACG01020101">
    <property type="protein sequence ID" value="CEK66966.1"/>
    <property type="molecule type" value="Transcribed_RNA"/>
</dbReference>
<dbReference type="SUPFAM" id="SSF56112">
    <property type="entry name" value="Protein kinase-like (PK-like)"/>
    <property type="match status" value="1"/>
</dbReference>
<evidence type="ECO:0000256" key="4">
    <source>
        <dbReference type="ARBA" id="ARBA00022777"/>
    </source>
</evidence>
<evidence type="ECO:0000259" key="6">
    <source>
        <dbReference type="PROSITE" id="PS51158"/>
    </source>
</evidence>
<reference evidence="7" key="1">
    <citation type="submission" date="2014-12" db="EMBL/GenBank/DDBJ databases">
        <title>Insight into the proteome of Arion vulgaris.</title>
        <authorList>
            <person name="Aradska J."/>
            <person name="Bulat T."/>
            <person name="Smidak R."/>
            <person name="Sarate P."/>
            <person name="Gangsoo J."/>
            <person name="Sialana F."/>
            <person name="Bilban M."/>
            <person name="Lubec G."/>
        </authorList>
    </citation>
    <scope>NUCLEOTIDE SEQUENCE</scope>
    <source>
        <tissue evidence="7">Skin</tissue>
    </source>
</reference>
<dbReference type="InterPro" id="IPR004166">
    <property type="entry name" value="a-kinase_dom"/>
</dbReference>
<evidence type="ECO:0000256" key="3">
    <source>
        <dbReference type="ARBA" id="ARBA00022741"/>
    </source>
</evidence>
<dbReference type="AlphaFoldDB" id="A0A0B6ZGK1"/>
<evidence type="ECO:0000313" key="7">
    <source>
        <dbReference type="EMBL" id="CEK66966.1"/>
    </source>
</evidence>
<gene>
    <name evidence="7" type="primary">ORF60830</name>
</gene>
<dbReference type="PROSITE" id="PS51158">
    <property type="entry name" value="ALPHA_KINASE"/>
    <property type="match status" value="1"/>
</dbReference>
<dbReference type="Pfam" id="PF02816">
    <property type="entry name" value="Alpha_kinase"/>
    <property type="match status" value="1"/>
</dbReference>
<evidence type="ECO:0000256" key="1">
    <source>
        <dbReference type="ARBA" id="ARBA00022527"/>
    </source>
</evidence>
<proteinExistence type="predicted"/>
<feature type="domain" description="Alpha-type protein kinase" evidence="6">
    <location>
        <begin position="1"/>
        <end position="241"/>
    </location>
</feature>
<accession>A0A0B6ZGK1</accession>
<evidence type="ECO:0000256" key="5">
    <source>
        <dbReference type="ARBA" id="ARBA00022840"/>
    </source>
</evidence>
<protein>
    <recommendedName>
        <fullName evidence="6">Alpha-type protein kinase domain-containing protein</fullName>
    </recommendedName>
</protein>
<dbReference type="InterPro" id="IPR011009">
    <property type="entry name" value="Kinase-like_dom_sf"/>
</dbReference>